<dbReference type="EMBL" id="HBUF01613599">
    <property type="protein sequence ID" value="CAG6779318.1"/>
    <property type="molecule type" value="Transcribed_RNA"/>
</dbReference>
<accession>A0A8D9B667</accession>
<dbReference type="EMBL" id="HBUF01613598">
    <property type="protein sequence ID" value="CAG6779313.1"/>
    <property type="molecule type" value="Transcribed_RNA"/>
</dbReference>
<name>A0A8D9B667_9HEMI</name>
<dbReference type="EMBL" id="HBUF01613600">
    <property type="protein sequence ID" value="CAG6779323.1"/>
    <property type="molecule type" value="Transcribed_RNA"/>
</dbReference>
<dbReference type="EMBL" id="HBUF01613597">
    <property type="protein sequence ID" value="CAG6779308.1"/>
    <property type="molecule type" value="Transcribed_RNA"/>
</dbReference>
<reference evidence="1" key="1">
    <citation type="submission" date="2021-05" db="EMBL/GenBank/DDBJ databases">
        <authorList>
            <person name="Alioto T."/>
            <person name="Alioto T."/>
            <person name="Gomez Garrido J."/>
        </authorList>
    </citation>
    <scope>NUCLEOTIDE SEQUENCE</scope>
</reference>
<protein>
    <submittedName>
        <fullName evidence="1">Uncharacterized protein</fullName>
    </submittedName>
</protein>
<proteinExistence type="predicted"/>
<dbReference type="AlphaFoldDB" id="A0A8D9B667"/>
<sequence length="110" mass="12594">MKPAPMTQWSLHKSYTRETRVRILVGAIICHRGLDVFGAHSNTGLANLSLHCATLTPSYLWLFKFTLMQILFNDIVALRDFHFKTRRGGGNHFSTQFGCFRGPQPRENNE</sequence>
<organism evidence="1">
    <name type="scientific">Cacopsylla melanoneura</name>
    <dbReference type="NCBI Taxonomy" id="428564"/>
    <lineage>
        <taxon>Eukaryota</taxon>
        <taxon>Metazoa</taxon>
        <taxon>Ecdysozoa</taxon>
        <taxon>Arthropoda</taxon>
        <taxon>Hexapoda</taxon>
        <taxon>Insecta</taxon>
        <taxon>Pterygota</taxon>
        <taxon>Neoptera</taxon>
        <taxon>Paraneoptera</taxon>
        <taxon>Hemiptera</taxon>
        <taxon>Sternorrhyncha</taxon>
        <taxon>Psylloidea</taxon>
        <taxon>Psyllidae</taxon>
        <taxon>Psyllinae</taxon>
        <taxon>Cacopsylla</taxon>
    </lineage>
</organism>
<evidence type="ECO:0000313" key="1">
    <source>
        <dbReference type="EMBL" id="CAG6779318.1"/>
    </source>
</evidence>